<dbReference type="GO" id="GO:0002098">
    <property type="term" value="P:tRNA wobble uridine modification"/>
    <property type="evidence" value="ECO:0007669"/>
    <property type="project" value="InterPro"/>
</dbReference>
<gene>
    <name evidence="2" type="ORF">S12H4_62132</name>
</gene>
<proteinExistence type="predicted"/>
<dbReference type="Pfam" id="PF26341">
    <property type="entry name" value="AAA_SelU"/>
    <property type="match status" value="1"/>
</dbReference>
<dbReference type="PANTHER" id="PTHR30401">
    <property type="entry name" value="TRNA 2-SELENOURIDINE SYNTHASE"/>
    <property type="match status" value="1"/>
</dbReference>
<dbReference type="InterPro" id="IPR058840">
    <property type="entry name" value="AAA_SelU"/>
</dbReference>
<comment type="caution">
    <text evidence="2">The sequence shown here is derived from an EMBL/GenBank/DDBJ whole genome shotgun (WGS) entry which is preliminary data.</text>
</comment>
<accession>X1VLM7</accession>
<dbReference type="AlphaFoldDB" id="X1VLM7"/>
<dbReference type="GO" id="GO:0043828">
    <property type="term" value="F:tRNA 2-selenouridine synthase activity"/>
    <property type="evidence" value="ECO:0007669"/>
    <property type="project" value="InterPro"/>
</dbReference>
<evidence type="ECO:0000313" key="2">
    <source>
        <dbReference type="EMBL" id="GAJ16756.1"/>
    </source>
</evidence>
<feature type="domain" description="tRNA 2-selenouridine synthase AAA" evidence="1">
    <location>
        <begin position="2"/>
        <end position="92"/>
    </location>
</feature>
<sequence length="93" mass="10746">VVDLEGIANHKGSAFGALGQDSQPSNEQYENNLFEKWISLDFYRNIWLEDESKAIGKNFIPDEIWIQMGNSTVIALEMEKPLRINRLEKEYAQ</sequence>
<dbReference type="PANTHER" id="PTHR30401:SF0">
    <property type="entry name" value="TRNA 2-SELENOURIDINE SYNTHASE"/>
    <property type="match status" value="1"/>
</dbReference>
<dbReference type="EMBL" id="BARW01041531">
    <property type="protein sequence ID" value="GAJ16756.1"/>
    <property type="molecule type" value="Genomic_DNA"/>
</dbReference>
<feature type="non-terminal residue" evidence="2">
    <location>
        <position position="93"/>
    </location>
</feature>
<dbReference type="InterPro" id="IPR017582">
    <property type="entry name" value="SelU"/>
</dbReference>
<reference evidence="2" key="1">
    <citation type="journal article" date="2014" name="Front. Microbiol.">
        <title>High frequency of phylogenetically diverse reductive dehalogenase-homologous genes in deep subseafloor sedimentary metagenomes.</title>
        <authorList>
            <person name="Kawai M."/>
            <person name="Futagami T."/>
            <person name="Toyoda A."/>
            <person name="Takaki Y."/>
            <person name="Nishi S."/>
            <person name="Hori S."/>
            <person name="Arai W."/>
            <person name="Tsubouchi T."/>
            <person name="Morono Y."/>
            <person name="Uchiyama I."/>
            <person name="Ito T."/>
            <person name="Fujiyama A."/>
            <person name="Inagaki F."/>
            <person name="Takami H."/>
        </authorList>
    </citation>
    <scope>NUCLEOTIDE SEQUENCE</scope>
    <source>
        <strain evidence="2">Expedition CK06-06</strain>
    </source>
</reference>
<organism evidence="2">
    <name type="scientific">marine sediment metagenome</name>
    <dbReference type="NCBI Taxonomy" id="412755"/>
    <lineage>
        <taxon>unclassified sequences</taxon>
        <taxon>metagenomes</taxon>
        <taxon>ecological metagenomes</taxon>
    </lineage>
</organism>
<name>X1VLM7_9ZZZZ</name>
<feature type="non-terminal residue" evidence="2">
    <location>
        <position position="1"/>
    </location>
</feature>
<protein>
    <recommendedName>
        <fullName evidence="1">tRNA 2-selenouridine synthase AAA domain-containing protein</fullName>
    </recommendedName>
</protein>
<evidence type="ECO:0000259" key="1">
    <source>
        <dbReference type="Pfam" id="PF26341"/>
    </source>
</evidence>